<dbReference type="Proteomes" id="UP000268059">
    <property type="component" value="Chromosome"/>
</dbReference>
<accession>A0A3G9JVU9</accession>
<dbReference type="InterPro" id="IPR020084">
    <property type="entry name" value="NUDIX_hydrolase_CS"/>
</dbReference>
<organism evidence="5 6">
    <name type="scientific">Intestinibaculum porci</name>
    <dbReference type="NCBI Taxonomy" id="2487118"/>
    <lineage>
        <taxon>Bacteria</taxon>
        <taxon>Bacillati</taxon>
        <taxon>Bacillota</taxon>
        <taxon>Erysipelotrichia</taxon>
        <taxon>Erysipelotrichales</taxon>
        <taxon>Erysipelotrichaceae</taxon>
        <taxon>Intestinibaculum</taxon>
    </lineage>
</organism>
<dbReference type="InterPro" id="IPR020476">
    <property type="entry name" value="Nudix_hydrolase"/>
</dbReference>
<dbReference type="EMBL" id="AP019309">
    <property type="protein sequence ID" value="BBH27159.1"/>
    <property type="molecule type" value="Genomic_DNA"/>
</dbReference>
<dbReference type="SUPFAM" id="SSF55811">
    <property type="entry name" value="Nudix"/>
    <property type="match status" value="1"/>
</dbReference>
<evidence type="ECO:0000313" key="5">
    <source>
        <dbReference type="EMBL" id="BBH27159.1"/>
    </source>
</evidence>
<keyword evidence="2 3" id="KW-0378">Hydrolase</keyword>
<dbReference type="KEGG" id="ebm:SG0102_20930"/>
<evidence type="ECO:0000313" key="6">
    <source>
        <dbReference type="Proteomes" id="UP000268059"/>
    </source>
</evidence>
<dbReference type="PANTHER" id="PTHR43736">
    <property type="entry name" value="ADP-RIBOSE PYROPHOSPHATASE"/>
    <property type="match status" value="1"/>
</dbReference>
<sequence length="147" mass="17052">MEEQAIRFHITVKAIVIYQGKTLIMKRVRPSSDGLGYWELPGGGLEYGETPHEALKRELHEETGLEIKILKPVYTFTAIRPHYQTVGIGFLTIPTNDHVVLSDEHTDYKFVDEEELKEKLDAHIYNDIVKAIEEYNDLVDYHQLKQK</sequence>
<dbReference type="GO" id="GO:0016787">
    <property type="term" value="F:hydrolase activity"/>
    <property type="evidence" value="ECO:0007669"/>
    <property type="project" value="UniProtKB-KW"/>
</dbReference>
<gene>
    <name evidence="5" type="ORF">SG0102_20930</name>
</gene>
<dbReference type="PROSITE" id="PS00893">
    <property type="entry name" value="NUDIX_BOX"/>
    <property type="match status" value="1"/>
</dbReference>
<evidence type="ECO:0000256" key="1">
    <source>
        <dbReference type="ARBA" id="ARBA00005582"/>
    </source>
</evidence>
<evidence type="ECO:0000259" key="4">
    <source>
        <dbReference type="PROSITE" id="PS51462"/>
    </source>
</evidence>
<dbReference type="AlphaFoldDB" id="A0A3G9JVU9"/>
<dbReference type="CDD" id="cd04699">
    <property type="entry name" value="NUDIX_MutT_Nudt1"/>
    <property type="match status" value="1"/>
</dbReference>
<dbReference type="PROSITE" id="PS51462">
    <property type="entry name" value="NUDIX"/>
    <property type="match status" value="1"/>
</dbReference>
<feature type="domain" description="Nudix hydrolase" evidence="4">
    <location>
        <begin position="7"/>
        <end position="133"/>
    </location>
</feature>
<dbReference type="InterPro" id="IPR000086">
    <property type="entry name" value="NUDIX_hydrolase_dom"/>
</dbReference>
<dbReference type="RefSeq" id="WP_125119910.1">
    <property type="nucleotide sequence ID" value="NZ_AP019309.1"/>
</dbReference>
<comment type="similarity">
    <text evidence="1 3">Belongs to the Nudix hydrolase family.</text>
</comment>
<dbReference type="InParanoid" id="A0A3G9JVU9"/>
<dbReference type="PRINTS" id="PR00502">
    <property type="entry name" value="NUDIXFAMILY"/>
</dbReference>
<reference evidence="5 6" key="1">
    <citation type="submission" date="2018-11" db="EMBL/GenBank/DDBJ databases">
        <title>Novel Erysipelotrichaceae bacterium isolated from small intestine of a swine.</title>
        <authorList>
            <person name="Kim J.S."/>
            <person name="Choe H."/>
            <person name="Lee Y.R."/>
            <person name="Kim K.M."/>
            <person name="Park D.S."/>
        </authorList>
    </citation>
    <scope>NUCLEOTIDE SEQUENCE [LARGE SCALE GENOMIC DNA]</scope>
    <source>
        <strain evidence="5 6">SG0102</strain>
    </source>
</reference>
<evidence type="ECO:0000256" key="3">
    <source>
        <dbReference type="RuleBase" id="RU003476"/>
    </source>
</evidence>
<dbReference type="InterPro" id="IPR015797">
    <property type="entry name" value="NUDIX_hydrolase-like_dom_sf"/>
</dbReference>
<proteinExistence type="inferred from homology"/>
<dbReference type="Gene3D" id="3.90.79.10">
    <property type="entry name" value="Nucleoside Triphosphate Pyrophosphohydrolase"/>
    <property type="match status" value="1"/>
</dbReference>
<name>A0A3G9JVU9_9FIRM</name>
<dbReference type="Pfam" id="PF00293">
    <property type="entry name" value="NUDIX"/>
    <property type="match status" value="1"/>
</dbReference>
<dbReference type="PANTHER" id="PTHR43736:SF1">
    <property type="entry name" value="DIHYDRONEOPTERIN TRIPHOSPHATE DIPHOSPHATASE"/>
    <property type="match status" value="1"/>
</dbReference>
<dbReference type="OrthoDB" id="9787476at2"/>
<protein>
    <recommendedName>
        <fullName evidence="4">Nudix hydrolase domain-containing protein</fullName>
    </recommendedName>
</protein>
<keyword evidence="6" id="KW-1185">Reference proteome</keyword>
<evidence type="ECO:0000256" key="2">
    <source>
        <dbReference type="ARBA" id="ARBA00022801"/>
    </source>
</evidence>